<sequence length="54" mass="5737">MPAPKMLNVLTERVDIAFAVGTAPVLHRFQMVSYFGLVIGGDIPPRVGAVVIAT</sequence>
<reference evidence="1 2" key="2">
    <citation type="journal article" date="2013" name="Environ. Sci. Technol.">
        <title>The 4-tert-butylphenol-utilizing bacterium Sphingobium fuliginis OMI can degrade bisphenols via phenolic ring hydroxylation and meta-cleavage pathway.</title>
        <authorList>
            <person name="Ogata Y."/>
            <person name="Goda S."/>
            <person name="Toyama T."/>
            <person name="Sei K."/>
            <person name="Ike M."/>
        </authorList>
    </citation>
    <scope>NUCLEOTIDE SEQUENCE [LARGE SCALE GENOMIC DNA]</scope>
    <source>
        <strain evidence="1 2">OMI</strain>
    </source>
</reference>
<dbReference type="EMBL" id="BEWI01000030">
    <property type="protein sequence ID" value="GAY20449.1"/>
    <property type="molecule type" value="Genomic_DNA"/>
</dbReference>
<evidence type="ECO:0000313" key="2">
    <source>
        <dbReference type="Proteomes" id="UP000221538"/>
    </source>
</evidence>
<proteinExistence type="predicted"/>
<organism evidence="1 2">
    <name type="scientific">Sphingobium fuliginis (strain ATCC 27551)</name>
    <dbReference type="NCBI Taxonomy" id="336203"/>
    <lineage>
        <taxon>Bacteria</taxon>
        <taxon>Pseudomonadati</taxon>
        <taxon>Pseudomonadota</taxon>
        <taxon>Alphaproteobacteria</taxon>
        <taxon>Sphingomonadales</taxon>
        <taxon>Sphingomonadaceae</taxon>
        <taxon>Sphingobium</taxon>
    </lineage>
</organism>
<reference evidence="1 2" key="1">
    <citation type="journal article" date="2013" name="Biodegradation">
        <title>Occurrence of 4-tert-butylphenol (4-t-BP) biodegradation in an aquatic sample caused by the presence of Spirodela polyrrhiza and isolation of a 4-t-BP-utilizing bacterium.</title>
        <authorList>
            <person name="Ogata Y."/>
            <person name="Toyama T."/>
            <person name="Yu N."/>
            <person name="Wang X."/>
            <person name="Sei K."/>
            <person name="Ike M."/>
        </authorList>
    </citation>
    <scope>NUCLEOTIDE SEQUENCE [LARGE SCALE GENOMIC DNA]</scope>
    <source>
        <strain evidence="1 2">OMI</strain>
    </source>
</reference>
<gene>
    <name evidence="1" type="ORF">SFOMI_0973</name>
</gene>
<evidence type="ECO:0000313" key="1">
    <source>
        <dbReference type="EMBL" id="GAY20449.1"/>
    </source>
</evidence>
<comment type="caution">
    <text evidence="1">The sequence shown here is derived from an EMBL/GenBank/DDBJ whole genome shotgun (WGS) entry which is preliminary data.</text>
</comment>
<dbReference type="AlphaFoldDB" id="A0A292ZC80"/>
<protein>
    <submittedName>
        <fullName evidence="1">Uncharacterized protein</fullName>
    </submittedName>
</protein>
<accession>A0A292ZC80</accession>
<name>A0A292ZC80_SPHSA</name>
<dbReference type="Proteomes" id="UP000221538">
    <property type="component" value="Unassembled WGS sequence"/>
</dbReference>